<name>A0A0M3HPR6_ASCLU</name>
<proteinExistence type="predicted"/>
<dbReference type="AlphaFoldDB" id="A0A0M3HPR6"/>
<reference evidence="2" key="1">
    <citation type="submission" date="2017-02" db="UniProtKB">
        <authorList>
            <consortium name="WormBaseParasite"/>
        </authorList>
    </citation>
    <scope>IDENTIFICATION</scope>
</reference>
<sequence>MLLIGHERMEDVPVILKPQEIVTELLSDRSSLLKDVKSLGNESRSGEKLLIEASKQITKEHACTLTNYSR</sequence>
<dbReference type="Proteomes" id="UP000036681">
    <property type="component" value="Unplaced"/>
</dbReference>
<evidence type="ECO:0000313" key="2">
    <source>
        <dbReference type="WBParaSite" id="ALUE_0000395001-mRNA-1"/>
    </source>
</evidence>
<keyword evidence="1" id="KW-1185">Reference proteome</keyword>
<dbReference type="WBParaSite" id="ALUE_0000395001-mRNA-1">
    <property type="protein sequence ID" value="ALUE_0000395001-mRNA-1"/>
    <property type="gene ID" value="ALUE_0000395001"/>
</dbReference>
<protein>
    <submittedName>
        <fullName evidence="2">Uncharacterized protein</fullName>
    </submittedName>
</protein>
<accession>A0A0M3HPR6</accession>
<evidence type="ECO:0000313" key="1">
    <source>
        <dbReference type="Proteomes" id="UP000036681"/>
    </source>
</evidence>
<organism evidence="1 2">
    <name type="scientific">Ascaris lumbricoides</name>
    <name type="common">Giant roundworm</name>
    <dbReference type="NCBI Taxonomy" id="6252"/>
    <lineage>
        <taxon>Eukaryota</taxon>
        <taxon>Metazoa</taxon>
        <taxon>Ecdysozoa</taxon>
        <taxon>Nematoda</taxon>
        <taxon>Chromadorea</taxon>
        <taxon>Rhabditida</taxon>
        <taxon>Spirurina</taxon>
        <taxon>Ascaridomorpha</taxon>
        <taxon>Ascaridoidea</taxon>
        <taxon>Ascarididae</taxon>
        <taxon>Ascaris</taxon>
    </lineage>
</organism>